<dbReference type="SUPFAM" id="SSF52540">
    <property type="entry name" value="P-loop containing nucleoside triphosphate hydrolases"/>
    <property type="match status" value="1"/>
</dbReference>
<dbReference type="Pfam" id="PF22946">
    <property type="entry name" value="SPEF2_D5"/>
    <property type="match status" value="1"/>
</dbReference>
<dbReference type="PANTHER" id="PTHR14919">
    <property type="entry name" value="KPL2-RELATED"/>
    <property type="match status" value="1"/>
</dbReference>
<feature type="region of interest" description="Disordered" evidence="2">
    <location>
        <begin position="1292"/>
        <end position="1343"/>
    </location>
</feature>
<evidence type="ECO:0000256" key="2">
    <source>
        <dbReference type="SAM" id="MobiDB-lite"/>
    </source>
</evidence>
<feature type="compositionally biased region" description="Basic residues" evidence="2">
    <location>
        <begin position="966"/>
        <end position="978"/>
    </location>
</feature>
<feature type="domain" description="Calponin-homology (CH)" evidence="3">
    <location>
        <begin position="1"/>
        <end position="105"/>
    </location>
</feature>
<feature type="compositionally biased region" description="Basic and acidic residues" evidence="2">
    <location>
        <begin position="1293"/>
        <end position="1307"/>
    </location>
</feature>
<dbReference type="Pfam" id="PF00406">
    <property type="entry name" value="ADK"/>
    <property type="match status" value="1"/>
</dbReference>
<dbReference type="InterPro" id="IPR052634">
    <property type="entry name" value="Sperm_flagellar-bone_growth"/>
</dbReference>
<dbReference type="GO" id="GO:0005737">
    <property type="term" value="C:cytoplasm"/>
    <property type="evidence" value="ECO:0007669"/>
    <property type="project" value="UniProtKB-ARBA"/>
</dbReference>
<comment type="caution">
    <text evidence="4">The sequence shown here is derived from an EMBL/GenBank/DDBJ whole genome shotgun (WGS) entry which is preliminary data.</text>
</comment>
<sequence>MSDILCRWLNSELRLSKVVEQSTISRDFSNGYLIGEVLHKYELQNDFEQFSKSSSSNAKLNNFTRIEPTLHLLGVPFDLAMAKAVMQGQPGAATRLLYQLFILLQKKKKAGLTGTEMETMQPAATARLHRMENNIYAERLKTVVKREAEIKMQRIALRYEMKAQEMYSKSVMADLVKDQKRLQDQEQMRLQDIEKHRLARKKQQEIMSRILTASIQIPKPPPNRTLKAHRQRQQKQQVEAKNVQLEIAQFEKSRKKLSPPPDLSGVEVTYDVSTGTGQVLHHTLTPEEMSRANAQYIQRIRQRLEEDAAAREQREKRRRRVLVDQLRAHEAQEEALREEQLVERLMRQSQHEKRLAVQLMQARQQKEVLRQNRILHERQYQDQRLRDFQEALDREAALARQARLEQAEEARKESELHDRLAAEWAQARFQKHYNFCREVLDQVVDLVTKTGEYRLYTAAKLIPAKVMREWKELFFSGKPLYEQACVDPLPAKPTPQQLLELQKEELLNDQDYDEYVSMSGEWVWLENEQQKPPPSNNDVLGHIVHRLRSMANPPRPGTPPPLFPRFSLRACVLGKVFSGKTTCLAKIAQVHSIRVLSSTELIQQALAAFEAGETDIIAEKKEMETLESVDSLKEGLVPESVDSLKDGLVPESVDSLKDGLVPESVDSLKDGLVPESVDSLKEGEVPESVDSLKEGEVPESVDSLKDGLVPEKESEKELSIRAQHGAAVEKVLREGRAVPSGLVVDIIVDAIRHVPAGSGWVLDGFPVDVAQAKLLEKGLGGSDPDEQQGRSRKSSLAVDRNAPQEPPPTSKVLDLVVLMEVSDDVALDRAAKQAIKGEGLTAQEQKESPEAEVSTAQQKTKEQVAITSKHSPERSQLQHCITGFQDTWPSLEKCFSGKQNILVKVNAQEDEEAVFKKVEQILLESMLANEKAEVAAVAQSESASSVAAAPQSPTTPTASTEGLGTKRSRSKSISHSPRRSALAQVRRPSVSSSIEFPLGENGAHADSPAAVPGSADWAYVDEPVSKEVSEYLLPYWDSVCDSYVSNVKAVMQNLRRERNLIVHHLHNIRDEFKLYLRRPDLKQEFVSQWQQDYNAVPDDMREDEETKAELHQRLDDLRERLWDICDRRKEEAEQERAALTEDGWLEDHTSLLNNHFCSLMQVEVDRFQDTLRVLRDYYYSMGGTELPEGPADFTCIPLLDIVEEDVELANPGEKSRGSSSPTMSDKTSKGGAIKDGEEPEDKKTDEKKTKIIPLIARRPPTTDSAKLLNDIYQTALTAVSNLVHAEVQQLELEESKDQQVQERERQLRMSQASAAANSAKDKKKGAAKKKVPSPVQEPSPPPVVDLQEARKLAIRAKIRQEYLAALEHEDCAVKQRVERVKQQAVGTVRSLQARAEQTFRTLEEWLSARFLAEMDSIDQLAEVVRHHIESASQMQHELVLACTDFFVDGDLRVLASPSPPPRPPPLEMPADSTLTILQLHTFYNQMLKVAPSGIVSSTEFSEILKELTSMNVGDNDLPDAWMNISESQILDLVTVLAQDSEVLDWRLFLLSAALPWPTPTTQQLLQTLARFRASDPQDTGLLTQDQYLQDTGLLTQDQYLQTELWFTSEESQTVPDDPCEPLPYDRLANLRKFFFTLFAEPGSAPARLDYMRMLLRLASHRDPVQGFIRALSLLTGQRLHRQPHVSPLLKVLRVT</sequence>
<dbReference type="Gene3D" id="1.10.418.10">
    <property type="entry name" value="Calponin-like domain"/>
    <property type="match status" value="1"/>
</dbReference>
<dbReference type="InterPro" id="IPR010441">
    <property type="entry name" value="CH_2"/>
</dbReference>
<reference evidence="4 5" key="1">
    <citation type="submission" date="2024-09" db="EMBL/GenBank/DDBJ databases">
        <title>A chromosome-level genome assembly of Gray's grenadier anchovy, Coilia grayii.</title>
        <authorList>
            <person name="Fu Z."/>
        </authorList>
    </citation>
    <scope>NUCLEOTIDE SEQUENCE [LARGE SCALE GENOMIC DNA]</scope>
    <source>
        <strain evidence="4">G4</strain>
        <tissue evidence="4">Muscle</tissue>
    </source>
</reference>
<feature type="coiled-coil region" evidence="1">
    <location>
        <begin position="319"/>
        <end position="405"/>
    </location>
</feature>
<feature type="compositionally biased region" description="Basic residues" evidence="2">
    <location>
        <begin position="1321"/>
        <end position="1331"/>
    </location>
</feature>
<feature type="region of interest" description="Disordered" evidence="2">
    <location>
        <begin position="1210"/>
        <end position="1257"/>
    </location>
</feature>
<keyword evidence="1" id="KW-0175">Coiled coil</keyword>
<dbReference type="Proteomes" id="UP001591681">
    <property type="component" value="Unassembled WGS sequence"/>
</dbReference>
<gene>
    <name evidence="4" type="ORF">ACEWY4_011556</name>
</gene>
<protein>
    <recommendedName>
        <fullName evidence="3">Calponin-homology (CH) domain-containing protein</fullName>
    </recommendedName>
</protein>
<dbReference type="PANTHER" id="PTHR14919:SF0">
    <property type="entry name" value="SPERM FLAGELLAR PROTEIN 2"/>
    <property type="match status" value="1"/>
</dbReference>
<evidence type="ECO:0000313" key="4">
    <source>
        <dbReference type="EMBL" id="KAL2091758.1"/>
    </source>
</evidence>
<evidence type="ECO:0000313" key="5">
    <source>
        <dbReference type="Proteomes" id="UP001591681"/>
    </source>
</evidence>
<dbReference type="InterPro" id="IPR036872">
    <property type="entry name" value="CH_dom_sf"/>
</dbReference>
<dbReference type="EMBL" id="JBHFQA010000010">
    <property type="protein sequence ID" value="KAL2091758.1"/>
    <property type="molecule type" value="Genomic_DNA"/>
</dbReference>
<accession>A0ABD1JYE8</accession>
<feature type="compositionally biased region" description="Low complexity" evidence="2">
    <location>
        <begin position="943"/>
        <end position="961"/>
    </location>
</feature>
<name>A0ABD1JYE8_9TELE</name>
<dbReference type="PROSITE" id="PS50021">
    <property type="entry name" value="CH"/>
    <property type="match status" value="1"/>
</dbReference>
<feature type="region of interest" description="Disordered" evidence="2">
    <location>
        <begin position="943"/>
        <end position="988"/>
    </location>
</feature>
<dbReference type="InterPro" id="IPR056199">
    <property type="entry name" value="SPEF2_C"/>
</dbReference>
<dbReference type="InterPro" id="IPR001715">
    <property type="entry name" value="CH_dom"/>
</dbReference>
<organism evidence="4 5">
    <name type="scientific">Coilia grayii</name>
    <name type="common">Gray's grenadier anchovy</name>
    <dbReference type="NCBI Taxonomy" id="363190"/>
    <lineage>
        <taxon>Eukaryota</taxon>
        <taxon>Metazoa</taxon>
        <taxon>Chordata</taxon>
        <taxon>Craniata</taxon>
        <taxon>Vertebrata</taxon>
        <taxon>Euteleostomi</taxon>
        <taxon>Actinopterygii</taxon>
        <taxon>Neopterygii</taxon>
        <taxon>Teleostei</taxon>
        <taxon>Clupei</taxon>
        <taxon>Clupeiformes</taxon>
        <taxon>Clupeoidei</taxon>
        <taxon>Engraulidae</taxon>
        <taxon>Coilinae</taxon>
        <taxon>Coilia</taxon>
    </lineage>
</organism>
<dbReference type="InterPro" id="IPR054517">
    <property type="entry name" value="SPEF2_D5"/>
</dbReference>
<keyword evidence="5" id="KW-1185">Reference proteome</keyword>
<evidence type="ECO:0000256" key="1">
    <source>
        <dbReference type="SAM" id="Coils"/>
    </source>
</evidence>
<dbReference type="Gene3D" id="3.40.50.300">
    <property type="entry name" value="P-loop containing nucleotide triphosphate hydrolases"/>
    <property type="match status" value="2"/>
</dbReference>
<dbReference type="InterPro" id="IPR027417">
    <property type="entry name" value="P-loop_NTPase"/>
</dbReference>
<feature type="compositionally biased region" description="Basic and acidic residues" evidence="2">
    <location>
        <begin position="1226"/>
        <end position="1249"/>
    </location>
</feature>
<dbReference type="Pfam" id="PF06294">
    <property type="entry name" value="CH_2"/>
    <property type="match status" value="1"/>
</dbReference>
<evidence type="ECO:0000259" key="3">
    <source>
        <dbReference type="PROSITE" id="PS50021"/>
    </source>
</evidence>
<proteinExistence type="predicted"/>
<feature type="region of interest" description="Disordered" evidence="2">
    <location>
        <begin position="778"/>
        <end position="809"/>
    </location>
</feature>
<dbReference type="Pfam" id="PF24082">
    <property type="entry name" value="SPEF2_C"/>
    <property type="match status" value="1"/>
</dbReference>